<feature type="domain" description="CDC48 N-terminal subdomain" evidence="7">
    <location>
        <begin position="6"/>
        <end position="90"/>
    </location>
</feature>
<keyword evidence="2" id="KW-0677">Repeat</keyword>
<dbReference type="Gene3D" id="3.40.50.300">
    <property type="entry name" value="P-loop containing nucleotide triphosphate hydrolases"/>
    <property type="match status" value="2"/>
</dbReference>
<evidence type="ECO:0000256" key="3">
    <source>
        <dbReference type="ARBA" id="ARBA00022741"/>
    </source>
</evidence>
<organism evidence="8 9">
    <name type="scientific">Methanolobus zinderi</name>
    <dbReference type="NCBI Taxonomy" id="536044"/>
    <lineage>
        <taxon>Archaea</taxon>
        <taxon>Methanobacteriati</taxon>
        <taxon>Methanobacteriota</taxon>
        <taxon>Stenosarchaea group</taxon>
        <taxon>Methanomicrobia</taxon>
        <taxon>Methanosarcinales</taxon>
        <taxon>Methanosarcinaceae</taxon>
        <taxon>Methanolobus</taxon>
    </lineage>
</organism>
<dbReference type="KEGG" id="mzi:HWN40_02200"/>
<dbReference type="PROSITE" id="PS00674">
    <property type="entry name" value="AAA"/>
    <property type="match status" value="1"/>
</dbReference>
<feature type="domain" description="AAA+ ATPase" evidence="5">
    <location>
        <begin position="485"/>
        <end position="622"/>
    </location>
</feature>
<dbReference type="Pfam" id="PF17862">
    <property type="entry name" value="AAA_lid_3"/>
    <property type="match status" value="2"/>
</dbReference>
<evidence type="ECO:0000259" key="5">
    <source>
        <dbReference type="SMART" id="SM00382"/>
    </source>
</evidence>
<dbReference type="InterPro" id="IPR003593">
    <property type="entry name" value="AAA+_ATPase"/>
</dbReference>
<name>A0A7D5I3X1_9EURY</name>
<dbReference type="PANTHER" id="PTHR23077:SF171">
    <property type="entry name" value="NUCLEAR VALOSIN-CONTAINING PROTEIN-LIKE"/>
    <property type="match status" value="1"/>
</dbReference>
<proteinExistence type="inferred from homology"/>
<dbReference type="Proteomes" id="UP000509594">
    <property type="component" value="Chromosome"/>
</dbReference>
<keyword evidence="4" id="KW-0067">ATP-binding</keyword>
<dbReference type="InterPro" id="IPR003960">
    <property type="entry name" value="ATPase_AAA_CS"/>
</dbReference>
<comment type="similarity">
    <text evidence="1">Belongs to the AAA ATPase family. CDC48 subfamily.</text>
</comment>
<evidence type="ECO:0000256" key="1">
    <source>
        <dbReference type="ARBA" id="ARBA00009833"/>
    </source>
</evidence>
<dbReference type="InterPro" id="IPR003338">
    <property type="entry name" value="CDC4_N-term_subdom"/>
</dbReference>
<dbReference type="SMART" id="SM01073">
    <property type="entry name" value="CDC48_N"/>
    <property type="match status" value="1"/>
</dbReference>
<evidence type="ECO:0000259" key="6">
    <source>
        <dbReference type="SMART" id="SM01072"/>
    </source>
</evidence>
<evidence type="ECO:0000256" key="2">
    <source>
        <dbReference type="ARBA" id="ARBA00022737"/>
    </source>
</evidence>
<dbReference type="SUPFAM" id="SSF52540">
    <property type="entry name" value="P-loop containing nucleoside triphosphate hydrolases"/>
    <property type="match status" value="2"/>
</dbReference>
<gene>
    <name evidence="8" type="ORF">HWN40_02200</name>
</gene>
<dbReference type="Pfam" id="PF02933">
    <property type="entry name" value="CDC48_2"/>
    <property type="match status" value="1"/>
</dbReference>
<dbReference type="Gene3D" id="1.10.8.60">
    <property type="match status" value="2"/>
</dbReference>
<evidence type="ECO:0000313" key="9">
    <source>
        <dbReference type="Proteomes" id="UP000509594"/>
    </source>
</evidence>
<dbReference type="AlphaFoldDB" id="A0A7D5I3X1"/>
<dbReference type="InterPro" id="IPR004201">
    <property type="entry name" value="Cdc48_dom2"/>
</dbReference>
<dbReference type="Gene3D" id="2.40.40.20">
    <property type="match status" value="1"/>
</dbReference>
<dbReference type="SMART" id="SM00382">
    <property type="entry name" value="AAA"/>
    <property type="match status" value="2"/>
</dbReference>
<dbReference type="SUPFAM" id="SSF54585">
    <property type="entry name" value="Cdc48 domain 2-like"/>
    <property type="match status" value="1"/>
</dbReference>
<dbReference type="Gene3D" id="3.10.330.10">
    <property type="match status" value="1"/>
</dbReference>
<feature type="domain" description="CDC48" evidence="6">
    <location>
        <begin position="105"/>
        <end position="167"/>
    </location>
</feature>
<dbReference type="PANTHER" id="PTHR23077">
    <property type="entry name" value="AAA-FAMILY ATPASE"/>
    <property type="match status" value="1"/>
</dbReference>
<dbReference type="InterPro" id="IPR041569">
    <property type="entry name" value="AAA_lid_3"/>
</dbReference>
<dbReference type="SMART" id="SM01072">
    <property type="entry name" value="CDC48_2"/>
    <property type="match status" value="1"/>
</dbReference>
<keyword evidence="9" id="KW-1185">Reference proteome</keyword>
<accession>A0A7D5I3X1</accession>
<dbReference type="InterPro" id="IPR050168">
    <property type="entry name" value="AAA_ATPase_domain"/>
</dbReference>
<dbReference type="OrthoDB" id="77269at2157"/>
<reference evidence="8 9" key="1">
    <citation type="submission" date="2020-06" db="EMBL/GenBank/DDBJ databases">
        <title>Methanolobus halotolerans sp. nov., isolated from a saline lake Tus in Siberia.</title>
        <authorList>
            <person name="Shen Y."/>
            <person name="Chen S.-C."/>
            <person name="Lai M.-C."/>
            <person name="Huang H.-H."/>
            <person name="Chiu H.-H."/>
            <person name="Tang S.-L."/>
            <person name="Rogozin D.Y."/>
            <person name="Degermendzhy A.G."/>
        </authorList>
    </citation>
    <scope>NUCLEOTIDE SEQUENCE [LARGE SCALE GENOMIC DNA]</scope>
    <source>
        <strain evidence="8 9">DSM 21339</strain>
    </source>
</reference>
<sequence length="746" mass="82376">MTEEITVNVGQAYPRDVGRGIARLDKDLMQSIGVISGDIVEIGNKEKCYAIVWPGYLDDAGKKIVRIDGNLRTNARVGIDDWVTVRKVSVNEADRVVLAPTRETHLVGGARFILRILEGRPITKGQTIRVETVNNPISFVVMTTKPSGPVIVSRNTQIQLRENTVVQEGVAGQITYEDIGGLKRELGLVREMIELPLKHPELFEKLSIDPPKGVLLFGPPGTGKTMIARAVASETDANFVSVSGPEIVSKYYGESEQKLREIFEEAEKNAPSIVFIDEIDSIAPKRDEVVGEMERRVVAQLLSLMDGLTSRGKVIVIAATNRPNSIDEALRRGGRFDREIEVGIPDADGRLQILFVHTRGMPLEDDIDLEEVAGMTHGFVGADVSSLCKEAAMHALRRLLPDLKIDDVEDEIPPEFMEKLIVTRKDFDEALKNIEPSAMREVFVEVPSVKWEDIGGLDNAKQELAESVEWPLKFPEIFDAVRTRPPRGIMLFGPPGTGKTMLAKAVATESEANFISIKGPELLSKYIGESERAVRETFRKAKQAAPTVIFFDEIDAMASERGSSTDAHASERVVSQILTEIDGVEELKDVVIVAATNRPDIVGPALLRPGRFDRLIYVSAPDKKGREIIFGIHLKDKPLADDVDVHELSDMTDGYVGADIEAICREASMLALRELITPGISREEIKSRLADIKISSEHFLKAIKRVKPTTSRSAMSFYEQASEAFARYAANDEEKMPDLDAGTGYQ</sequence>
<dbReference type="GeneID" id="55820449"/>
<dbReference type="FunFam" id="2.40.40.20:FF:000007">
    <property type="entry name" value="AAA family ATPase"/>
    <property type="match status" value="1"/>
</dbReference>
<dbReference type="InterPro" id="IPR009010">
    <property type="entry name" value="Asp_de-COase-like_dom_sf"/>
</dbReference>
<dbReference type="GO" id="GO:0005524">
    <property type="term" value="F:ATP binding"/>
    <property type="evidence" value="ECO:0007669"/>
    <property type="project" value="UniProtKB-KW"/>
</dbReference>
<keyword evidence="3" id="KW-0547">Nucleotide-binding</keyword>
<dbReference type="FunFam" id="3.40.50.300:FF:000018">
    <property type="entry name" value="Cell division control 48"/>
    <property type="match status" value="1"/>
</dbReference>
<dbReference type="InterPro" id="IPR029067">
    <property type="entry name" value="CDC48_domain_2-like_sf"/>
</dbReference>
<dbReference type="GO" id="GO:0005737">
    <property type="term" value="C:cytoplasm"/>
    <property type="evidence" value="ECO:0007669"/>
    <property type="project" value="UniProtKB-ARBA"/>
</dbReference>
<protein>
    <submittedName>
        <fullName evidence="8">CDC48 family AAA ATPase</fullName>
    </submittedName>
</protein>
<dbReference type="SUPFAM" id="SSF50692">
    <property type="entry name" value="ADC-like"/>
    <property type="match status" value="1"/>
</dbReference>
<dbReference type="Pfam" id="PF00004">
    <property type="entry name" value="AAA"/>
    <property type="match status" value="2"/>
</dbReference>
<evidence type="ECO:0000256" key="4">
    <source>
        <dbReference type="ARBA" id="ARBA00022840"/>
    </source>
</evidence>
<dbReference type="InterPro" id="IPR003959">
    <property type="entry name" value="ATPase_AAA_core"/>
</dbReference>
<dbReference type="InterPro" id="IPR027417">
    <property type="entry name" value="P-loop_NTPase"/>
</dbReference>
<dbReference type="Pfam" id="PF02359">
    <property type="entry name" value="CDC48_N"/>
    <property type="match status" value="1"/>
</dbReference>
<dbReference type="NCBIfam" id="TIGR01243">
    <property type="entry name" value="CDC48"/>
    <property type="match status" value="1"/>
</dbReference>
<feature type="domain" description="AAA+ ATPase" evidence="5">
    <location>
        <begin position="210"/>
        <end position="346"/>
    </location>
</feature>
<evidence type="ECO:0000259" key="7">
    <source>
        <dbReference type="SMART" id="SM01073"/>
    </source>
</evidence>
<dbReference type="EMBL" id="CP058215">
    <property type="protein sequence ID" value="QLC49163.1"/>
    <property type="molecule type" value="Genomic_DNA"/>
</dbReference>
<dbReference type="GO" id="GO:0016887">
    <property type="term" value="F:ATP hydrolysis activity"/>
    <property type="evidence" value="ECO:0007669"/>
    <property type="project" value="InterPro"/>
</dbReference>
<evidence type="ECO:0000313" key="8">
    <source>
        <dbReference type="EMBL" id="QLC49163.1"/>
    </source>
</evidence>
<dbReference type="InterPro" id="IPR005938">
    <property type="entry name" value="AAA_ATPase_CDC48"/>
</dbReference>
<dbReference type="FunFam" id="1.10.8.60:FF:000057">
    <property type="entry name" value="AAA family ATPase, CDC48 subfamily"/>
    <property type="match status" value="1"/>
</dbReference>
<dbReference type="FunFam" id="3.40.50.300:FF:000012">
    <property type="entry name" value="Transitional endoplasmic reticulum ATPase"/>
    <property type="match status" value="1"/>
</dbReference>
<dbReference type="RefSeq" id="WP_176964226.1">
    <property type="nucleotide sequence ID" value="NZ_CP058215.1"/>
</dbReference>